<proteinExistence type="inferred from homology"/>
<dbReference type="EMBL" id="FOAJ01000003">
    <property type="protein sequence ID" value="SEK79813.1"/>
    <property type="molecule type" value="Genomic_DNA"/>
</dbReference>
<evidence type="ECO:0000256" key="14">
    <source>
        <dbReference type="ARBA" id="ARBA00030211"/>
    </source>
</evidence>
<keyword evidence="11 17" id="KW-0472">Membrane</keyword>
<evidence type="ECO:0000313" key="18">
    <source>
        <dbReference type="EMBL" id="SEK79813.1"/>
    </source>
</evidence>
<dbReference type="Pfam" id="PF03626">
    <property type="entry name" value="COX4_pro"/>
    <property type="match status" value="1"/>
</dbReference>
<dbReference type="AlphaFoldDB" id="A0A1H7JYZ6"/>
<comment type="subunit">
    <text evidence="3">Heterooctamer of two A chains, two B chains, two C chains and two D chains.</text>
</comment>
<keyword evidence="8" id="KW-0249">Electron transport</keyword>
<keyword evidence="5" id="KW-0813">Transport</keyword>
<comment type="function">
    <text evidence="12">Cytochrome bo(3) ubiquinol terminal oxidase is the component of the aerobic respiratory chain of E.coli that predominates when cells are grown at high aeration. Has proton pump activity across the membrane in addition to electron transfer, pumping 2 protons/electron.</text>
</comment>
<organism evidence="18 19">
    <name type="scientific">Paraburkholderia caballeronis</name>
    <dbReference type="NCBI Taxonomy" id="416943"/>
    <lineage>
        <taxon>Bacteria</taxon>
        <taxon>Pseudomonadati</taxon>
        <taxon>Pseudomonadota</taxon>
        <taxon>Betaproteobacteria</taxon>
        <taxon>Burkholderiales</taxon>
        <taxon>Burkholderiaceae</taxon>
        <taxon>Paraburkholderia</taxon>
    </lineage>
</organism>
<dbReference type="STRING" id="416943.SAMN05445871_2206"/>
<evidence type="ECO:0000256" key="3">
    <source>
        <dbReference type="ARBA" id="ARBA00011700"/>
    </source>
</evidence>
<feature type="transmembrane region" description="Helical" evidence="17">
    <location>
        <begin position="28"/>
        <end position="48"/>
    </location>
</feature>
<protein>
    <recommendedName>
        <fullName evidence="4">Cytochrome bo(3) ubiquinol oxidase subunit 4</fullName>
    </recommendedName>
    <alternativeName>
        <fullName evidence="16">Cytochrome o ubiquinol oxidase subunit 4</fullName>
    </alternativeName>
    <alternativeName>
        <fullName evidence="13">Oxidase bo(3) subunit 4</fullName>
    </alternativeName>
    <alternativeName>
        <fullName evidence="14">Ubiquinol oxidase polypeptide IV</fullName>
    </alternativeName>
    <alternativeName>
        <fullName evidence="15">Ubiquinol oxidase subunit 4</fullName>
    </alternativeName>
</protein>
<dbReference type="InterPro" id="IPR014210">
    <property type="entry name" value="Cyt_o_ubiqinol_oxidase_su4"/>
</dbReference>
<evidence type="ECO:0000256" key="13">
    <source>
        <dbReference type="ARBA" id="ARBA00030071"/>
    </source>
</evidence>
<comment type="similarity">
    <text evidence="2">Belongs to the cytochrome c oxidase bacterial subunit 4 family.</text>
</comment>
<evidence type="ECO:0000256" key="1">
    <source>
        <dbReference type="ARBA" id="ARBA00004651"/>
    </source>
</evidence>
<evidence type="ECO:0000256" key="10">
    <source>
        <dbReference type="ARBA" id="ARBA00023002"/>
    </source>
</evidence>
<keyword evidence="19" id="KW-1185">Reference proteome</keyword>
<evidence type="ECO:0000256" key="8">
    <source>
        <dbReference type="ARBA" id="ARBA00022982"/>
    </source>
</evidence>
<feature type="transmembrane region" description="Helical" evidence="17">
    <location>
        <begin position="54"/>
        <end position="76"/>
    </location>
</feature>
<dbReference type="PANTHER" id="PTHR36835">
    <property type="entry name" value="CYTOCHROME BO(3) UBIQUINOL OXIDASE SUBUNIT 4"/>
    <property type="match status" value="1"/>
</dbReference>
<evidence type="ECO:0000256" key="5">
    <source>
        <dbReference type="ARBA" id="ARBA00022448"/>
    </source>
</evidence>
<dbReference type="Proteomes" id="UP000199120">
    <property type="component" value="Unassembled WGS sequence"/>
</dbReference>
<evidence type="ECO:0000256" key="15">
    <source>
        <dbReference type="ARBA" id="ARBA00031887"/>
    </source>
</evidence>
<gene>
    <name evidence="18" type="ORF">SAMN05192542_103510</name>
</gene>
<dbReference type="GO" id="GO:0009486">
    <property type="term" value="F:cytochrome bo3 ubiquinol oxidase activity"/>
    <property type="evidence" value="ECO:0007669"/>
    <property type="project" value="InterPro"/>
</dbReference>
<dbReference type="GO" id="GO:0015078">
    <property type="term" value="F:proton transmembrane transporter activity"/>
    <property type="evidence" value="ECO:0007669"/>
    <property type="project" value="TreeGrafter"/>
</dbReference>
<evidence type="ECO:0000256" key="7">
    <source>
        <dbReference type="ARBA" id="ARBA00022692"/>
    </source>
</evidence>
<keyword evidence="9 17" id="KW-1133">Transmembrane helix</keyword>
<keyword evidence="7 17" id="KW-0812">Transmembrane</keyword>
<dbReference type="InterPro" id="IPR050968">
    <property type="entry name" value="Cytochrome_c_oxidase_bac_sub4"/>
</dbReference>
<evidence type="ECO:0000256" key="17">
    <source>
        <dbReference type="SAM" id="Phobius"/>
    </source>
</evidence>
<dbReference type="GO" id="GO:0019646">
    <property type="term" value="P:aerobic electron transport chain"/>
    <property type="evidence" value="ECO:0007669"/>
    <property type="project" value="TreeGrafter"/>
</dbReference>
<evidence type="ECO:0000256" key="12">
    <source>
        <dbReference type="ARBA" id="ARBA00025694"/>
    </source>
</evidence>
<accession>A0A1H7JYZ6</accession>
<evidence type="ECO:0000313" key="19">
    <source>
        <dbReference type="Proteomes" id="UP000199120"/>
    </source>
</evidence>
<dbReference type="PANTHER" id="PTHR36835:SF1">
    <property type="entry name" value="CYTOCHROME BO(3) UBIQUINOL OXIDASE SUBUNIT 4"/>
    <property type="match status" value="1"/>
</dbReference>
<evidence type="ECO:0000256" key="2">
    <source>
        <dbReference type="ARBA" id="ARBA00008079"/>
    </source>
</evidence>
<keyword evidence="6" id="KW-1003">Cell membrane</keyword>
<evidence type="ECO:0000256" key="16">
    <source>
        <dbReference type="ARBA" id="ARBA00032185"/>
    </source>
</evidence>
<dbReference type="InterPro" id="IPR005171">
    <property type="entry name" value="Cyt_c_oxidase_su4_prok"/>
</dbReference>
<dbReference type="NCBIfam" id="TIGR02847">
    <property type="entry name" value="CyoD"/>
    <property type="match status" value="1"/>
</dbReference>
<evidence type="ECO:0000256" key="4">
    <source>
        <dbReference type="ARBA" id="ARBA00014689"/>
    </source>
</evidence>
<evidence type="ECO:0000256" key="6">
    <source>
        <dbReference type="ARBA" id="ARBA00022475"/>
    </source>
</evidence>
<evidence type="ECO:0000256" key="9">
    <source>
        <dbReference type="ARBA" id="ARBA00022989"/>
    </source>
</evidence>
<sequence length="130" mass="13925">MKKMPQSSSHDASHDTLHAASHGSLKGYVTGMVLSLVLTLASFAAVMTDAVPRGYGLAAIVVLCVAQLLVQLVYFLHLGTARDQRSNVGIFICTGFLIAVIVGLSLWVMHNANVNMMPTQMSVDRAMAHD</sequence>
<keyword evidence="10" id="KW-0560">Oxidoreductase</keyword>
<dbReference type="GO" id="GO:0009319">
    <property type="term" value="C:cytochrome o ubiquinol oxidase complex"/>
    <property type="evidence" value="ECO:0007669"/>
    <property type="project" value="TreeGrafter"/>
</dbReference>
<dbReference type="GO" id="GO:0015990">
    <property type="term" value="P:electron transport coupled proton transport"/>
    <property type="evidence" value="ECO:0007669"/>
    <property type="project" value="InterPro"/>
</dbReference>
<name>A0A1H7JYZ6_9BURK</name>
<evidence type="ECO:0000256" key="11">
    <source>
        <dbReference type="ARBA" id="ARBA00023136"/>
    </source>
</evidence>
<dbReference type="RefSeq" id="WP_373681818.1">
    <property type="nucleotide sequence ID" value="NZ_FNSR01000001.1"/>
</dbReference>
<reference evidence="19" key="1">
    <citation type="submission" date="2016-10" db="EMBL/GenBank/DDBJ databases">
        <authorList>
            <person name="Varghese N."/>
            <person name="Submissions S."/>
        </authorList>
    </citation>
    <scope>NUCLEOTIDE SEQUENCE [LARGE SCALE GENOMIC DNA]</scope>
    <source>
        <strain evidence="19">LMG 26416</strain>
    </source>
</reference>
<feature type="transmembrane region" description="Helical" evidence="17">
    <location>
        <begin position="88"/>
        <end position="109"/>
    </location>
</feature>
<dbReference type="GO" id="GO:0005886">
    <property type="term" value="C:plasma membrane"/>
    <property type="evidence" value="ECO:0007669"/>
    <property type="project" value="UniProtKB-SubCell"/>
</dbReference>
<comment type="subcellular location">
    <subcellularLocation>
        <location evidence="1">Cell membrane</location>
        <topology evidence="1">Multi-pass membrane protein</topology>
    </subcellularLocation>
</comment>